<protein>
    <submittedName>
        <fullName evidence="6">Dimethylargininase</fullName>
    </submittedName>
</protein>
<evidence type="ECO:0000256" key="2">
    <source>
        <dbReference type="ARBA" id="ARBA00022801"/>
    </source>
</evidence>
<dbReference type="GO" id="GO:0000052">
    <property type="term" value="P:citrulline metabolic process"/>
    <property type="evidence" value="ECO:0007669"/>
    <property type="project" value="TreeGrafter"/>
</dbReference>
<dbReference type="GO" id="GO:0006525">
    <property type="term" value="P:arginine metabolic process"/>
    <property type="evidence" value="ECO:0007669"/>
    <property type="project" value="TreeGrafter"/>
</dbReference>
<sequence>MAQTTTFVYKLTVRKIMSRFTHAVVSRVPDFVSETSISINTTKLRKELELFCDKLREAGVDVMELAPEQRAAASSLFVGDVAIVSQGIALVTPTTRASKEFFVGLTKWTNYEGAVEVAKTFPDSPVTAIKVDGPNHLKNYVSLAAPGIFAVGQSDEARKIIKRIEREAAYKYHIITLDDETGANCLNVNGTLMYRGDGQQSEKILNLTEFERCPLDMREMGNCGGILSQYCLLLRKIRLSKSVNEL</sequence>
<proteinExistence type="inferred from homology"/>
<name>A0A183IW34_9BILA</name>
<dbReference type="PANTHER" id="PTHR12737:SF9">
    <property type="entry name" value="DIMETHYLARGININASE"/>
    <property type="match status" value="1"/>
</dbReference>
<evidence type="ECO:0000256" key="3">
    <source>
        <dbReference type="PIRSR" id="PIRSR633199-1"/>
    </source>
</evidence>
<dbReference type="Proteomes" id="UP000270296">
    <property type="component" value="Unassembled WGS sequence"/>
</dbReference>
<keyword evidence="2" id="KW-0378">Hydrolase</keyword>
<evidence type="ECO:0000313" key="6">
    <source>
        <dbReference type="WBParaSite" id="SBAD_0000812401-mRNA-1"/>
    </source>
</evidence>
<dbReference type="GO" id="GO:0016403">
    <property type="term" value="F:dimethylargininase activity"/>
    <property type="evidence" value="ECO:0007669"/>
    <property type="project" value="TreeGrafter"/>
</dbReference>
<reference evidence="4 5" key="2">
    <citation type="submission" date="2018-11" db="EMBL/GenBank/DDBJ databases">
        <authorList>
            <consortium name="Pathogen Informatics"/>
        </authorList>
    </citation>
    <scope>NUCLEOTIDE SEQUENCE [LARGE SCALE GENOMIC DNA]</scope>
</reference>
<reference evidence="6" key="1">
    <citation type="submission" date="2016-06" db="UniProtKB">
        <authorList>
            <consortium name="WormBaseParasite"/>
        </authorList>
    </citation>
    <scope>IDENTIFICATION</scope>
</reference>
<dbReference type="PANTHER" id="PTHR12737">
    <property type="entry name" value="DIMETHYLARGININE DIMETHYLAMINOHYDROLASE"/>
    <property type="match status" value="1"/>
</dbReference>
<evidence type="ECO:0000313" key="5">
    <source>
        <dbReference type="Proteomes" id="UP000270296"/>
    </source>
</evidence>
<accession>A0A183IW34</accession>
<organism evidence="6">
    <name type="scientific">Soboliphyme baturini</name>
    <dbReference type="NCBI Taxonomy" id="241478"/>
    <lineage>
        <taxon>Eukaryota</taxon>
        <taxon>Metazoa</taxon>
        <taxon>Ecdysozoa</taxon>
        <taxon>Nematoda</taxon>
        <taxon>Enoplea</taxon>
        <taxon>Dorylaimia</taxon>
        <taxon>Dioctophymatida</taxon>
        <taxon>Dioctophymatoidea</taxon>
        <taxon>Soboliphymatidae</taxon>
        <taxon>Soboliphyme</taxon>
    </lineage>
</organism>
<dbReference type="WBParaSite" id="SBAD_0000812401-mRNA-1">
    <property type="protein sequence ID" value="SBAD_0000812401-mRNA-1"/>
    <property type="gene ID" value="SBAD_0000812401"/>
</dbReference>
<feature type="active site" description="Nucleophile" evidence="3">
    <location>
        <position position="231"/>
    </location>
</feature>
<dbReference type="SUPFAM" id="SSF55909">
    <property type="entry name" value="Pentein"/>
    <property type="match status" value="1"/>
</dbReference>
<feature type="active site" description="Proton donor" evidence="3">
    <location>
        <position position="136"/>
    </location>
</feature>
<dbReference type="AlphaFoldDB" id="A0A183IW34"/>
<comment type="similarity">
    <text evidence="1">Belongs to the DDAH family.</text>
</comment>
<dbReference type="GO" id="GO:0045429">
    <property type="term" value="P:positive regulation of nitric oxide biosynthetic process"/>
    <property type="evidence" value="ECO:0007669"/>
    <property type="project" value="TreeGrafter"/>
</dbReference>
<dbReference type="EMBL" id="UZAM01010980">
    <property type="protein sequence ID" value="VDP14437.1"/>
    <property type="molecule type" value="Genomic_DNA"/>
</dbReference>
<dbReference type="Gene3D" id="3.75.10.10">
    <property type="entry name" value="L-arginine/glycine Amidinotransferase, Chain A"/>
    <property type="match status" value="2"/>
</dbReference>
<keyword evidence="5" id="KW-1185">Reference proteome</keyword>
<dbReference type="OrthoDB" id="10016839at2759"/>
<gene>
    <name evidence="4" type="ORF">SBAD_LOCUS7831</name>
</gene>
<dbReference type="GO" id="GO:0016597">
    <property type="term" value="F:amino acid binding"/>
    <property type="evidence" value="ECO:0007669"/>
    <property type="project" value="TreeGrafter"/>
</dbReference>
<evidence type="ECO:0000256" key="1">
    <source>
        <dbReference type="ARBA" id="ARBA00008532"/>
    </source>
</evidence>
<evidence type="ECO:0000313" key="4">
    <source>
        <dbReference type="EMBL" id="VDP14437.1"/>
    </source>
</evidence>
<dbReference type="InterPro" id="IPR033199">
    <property type="entry name" value="DDAH-like"/>
</dbReference>